<comment type="subcellular location">
    <subcellularLocation>
        <location evidence="2">Membrane</location>
        <topology evidence="2">Single-pass membrane protein</topology>
    </subcellularLocation>
</comment>
<evidence type="ECO:0000256" key="5">
    <source>
        <dbReference type="ARBA" id="ARBA00022617"/>
    </source>
</evidence>
<keyword evidence="6" id="KW-0812">Transmembrane</keyword>
<evidence type="ECO:0000256" key="6">
    <source>
        <dbReference type="ARBA" id="ARBA00022692"/>
    </source>
</evidence>
<dbReference type="PANTHER" id="PTHR46300">
    <property type="entry name" value="P450, PUTATIVE (EUROFUNG)-RELATED-RELATED"/>
    <property type="match status" value="1"/>
</dbReference>
<dbReference type="Pfam" id="PF00067">
    <property type="entry name" value="p450"/>
    <property type="match status" value="1"/>
</dbReference>
<dbReference type="PRINTS" id="PR00463">
    <property type="entry name" value="EP450I"/>
</dbReference>
<feature type="binding site" description="axial binding residue" evidence="14">
    <location>
        <position position="443"/>
    </location>
    <ligand>
        <name>heme</name>
        <dbReference type="ChEBI" id="CHEBI:30413"/>
    </ligand>
    <ligandPart>
        <name>Fe</name>
        <dbReference type="ChEBI" id="CHEBI:18248"/>
    </ligandPart>
</feature>
<proteinExistence type="inferred from homology"/>
<keyword evidence="8" id="KW-1133">Transmembrane helix</keyword>
<dbReference type="PANTHER" id="PTHR46300:SF2">
    <property type="entry name" value="CYTOCHROME P450 MONOOXYGENASE ALNH-RELATED"/>
    <property type="match status" value="1"/>
</dbReference>
<evidence type="ECO:0000256" key="1">
    <source>
        <dbReference type="ARBA" id="ARBA00001971"/>
    </source>
</evidence>
<dbReference type="GO" id="GO:0016020">
    <property type="term" value="C:membrane"/>
    <property type="evidence" value="ECO:0007669"/>
    <property type="project" value="UniProtKB-SubCell"/>
</dbReference>
<dbReference type="AlphaFoldDB" id="A0A0W0G294"/>
<sequence>MPTVPWPDFDFVTFALLFFLTWLVSKILRVGRRESYLPPGPPTIPILGNLHMFPTASPYIKFAEWGQQYGDIYSLKISSGTAIVINSMETATELLDKRGAATADRPKLHMVDKVTGGLHLAFGRYSDTWRVLRKAAHTFLTPKAVEKHLPIQVAEATQVLYDFLTNPDDFFKNLGRYSNSVVMSVLFGKRCPRFETHESTAFFEAMELWNLCTSLTAVPPVDLLPFLDYIPERWAWWKGLAAKTRQKQRALYFGLVDECEQRMKRGEENGSYFEEILTKQKELGLDREMIGYLGAVLLEGGTDTTTSFLRYLVMALVSFPDVQRKAQAEIDRVVGEERMPSLADVKDLPYMRALIKEIHRFRPVIPLAPHATMTDEEYHGFAIPKGTTIFANTYGILHNPRDFDDPDMFNPDRYLLNEYGIKEGVDPSPFRDNITFGYGRRACPGIHLVENSLNLNTMNLIWAFDFKTAKDSMGNEIPVSLDHYEKNGLLPTPLPFKCQIKPRNQSVVNIVEREFKEATETFVKFERDLVPADKKWVDESRNGL</sequence>
<dbReference type="EMBL" id="LATX01001299">
    <property type="protein sequence ID" value="KTB42726.1"/>
    <property type="molecule type" value="Genomic_DNA"/>
</dbReference>
<evidence type="ECO:0000256" key="2">
    <source>
        <dbReference type="ARBA" id="ARBA00004167"/>
    </source>
</evidence>
<evidence type="ECO:0000256" key="11">
    <source>
        <dbReference type="ARBA" id="ARBA00023033"/>
    </source>
</evidence>
<keyword evidence="9 15" id="KW-0560">Oxidoreductase</keyword>
<comment type="caution">
    <text evidence="16">The sequence shown here is derived from an EMBL/GenBank/DDBJ whole genome shotgun (WGS) entry which is preliminary data.</text>
</comment>
<reference evidence="16 17" key="1">
    <citation type="submission" date="2015-12" db="EMBL/GenBank/DDBJ databases">
        <title>Draft genome sequence of Moniliophthora roreri, the causal agent of frosty pod rot of cacao.</title>
        <authorList>
            <person name="Aime M.C."/>
            <person name="Diaz-Valderrama J.R."/>
            <person name="Kijpornyongpan T."/>
            <person name="Phillips-Mora W."/>
        </authorList>
    </citation>
    <scope>NUCLEOTIDE SEQUENCE [LARGE SCALE GENOMIC DNA]</scope>
    <source>
        <strain evidence="16 17">MCA 2952</strain>
    </source>
</reference>
<dbReference type="PRINTS" id="PR00385">
    <property type="entry name" value="P450"/>
</dbReference>
<evidence type="ECO:0000313" key="17">
    <source>
        <dbReference type="Proteomes" id="UP000054988"/>
    </source>
</evidence>
<dbReference type="InterPro" id="IPR050364">
    <property type="entry name" value="Cytochrome_P450_fung"/>
</dbReference>
<dbReference type="GO" id="GO:0016705">
    <property type="term" value="F:oxidoreductase activity, acting on paired donors, with incorporation or reduction of molecular oxygen"/>
    <property type="evidence" value="ECO:0007669"/>
    <property type="project" value="InterPro"/>
</dbReference>
<keyword evidence="5 14" id="KW-0349">Heme</keyword>
<name>A0A0W0G294_MONRR</name>
<keyword evidence="10 14" id="KW-0408">Iron</keyword>
<comment type="cofactor">
    <cofactor evidence="1 14">
        <name>heme</name>
        <dbReference type="ChEBI" id="CHEBI:30413"/>
    </cofactor>
</comment>
<keyword evidence="12" id="KW-0472">Membrane</keyword>
<keyword evidence="13" id="KW-0325">Glycoprotein</keyword>
<evidence type="ECO:0000256" key="3">
    <source>
        <dbReference type="ARBA" id="ARBA00005179"/>
    </source>
</evidence>
<dbReference type="Gene3D" id="1.10.630.10">
    <property type="entry name" value="Cytochrome P450"/>
    <property type="match status" value="1"/>
</dbReference>
<accession>A0A0W0G294</accession>
<dbReference type="InterPro" id="IPR017972">
    <property type="entry name" value="Cyt_P450_CS"/>
</dbReference>
<protein>
    <submittedName>
        <fullName evidence="16">Putative cytochrome P450</fullName>
    </submittedName>
</protein>
<dbReference type="InterPro" id="IPR001128">
    <property type="entry name" value="Cyt_P450"/>
</dbReference>
<comment type="similarity">
    <text evidence="4 15">Belongs to the cytochrome P450 family.</text>
</comment>
<evidence type="ECO:0000256" key="4">
    <source>
        <dbReference type="ARBA" id="ARBA00010617"/>
    </source>
</evidence>
<gene>
    <name evidence="16" type="ORF">WG66_4695</name>
</gene>
<dbReference type="CDD" id="cd11065">
    <property type="entry name" value="CYP64-like"/>
    <property type="match status" value="1"/>
</dbReference>
<dbReference type="PROSITE" id="PS00086">
    <property type="entry name" value="CYTOCHROME_P450"/>
    <property type="match status" value="1"/>
</dbReference>
<keyword evidence="11 15" id="KW-0503">Monooxygenase</keyword>
<organism evidence="16 17">
    <name type="scientific">Moniliophthora roreri</name>
    <name type="common">Frosty pod rot fungus</name>
    <name type="synonym">Monilia roreri</name>
    <dbReference type="NCBI Taxonomy" id="221103"/>
    <lineage>
        <taxon>Eukaryota</taxon>
        <taxon>Fungi</taxon>
        <taxon>Dikarya</taxon>
        <taxon>Basidiomycota</taxon>
        <taxon>Agaricomycotina</taxon>
        <taxon>Agaricomycetes</taxon>
        <taxon>Agaricomycetidae</taxon>
        <taxon>Agaricales</taxon>
        <taxon>Marasmiineae</taxon>
        <taxon>Marasmiaceae</taxon>
        <taxon>Moniliophthora</taxon>
    </lineage>
</organism>
<evidence type="ECO:0000256" key="7">
    <source>
        <dbReference type="ARBA" id="ARBA00022723"/>
    </source>
</evidence>
<keyword evidence="7 14" id="KW-0479">Metal-binding</keyword>
<dbReference type="GO" id="GO:0005506">
    <property type="term" value="F:iron ion binding"/>
    <property type="evidence" value="ECO:0007669"/>
    <property type="project" value="InterPro"/>
</dbReference>
<dbReference type="GO" id="GO:0020037">
    <property type="term" value="F:heme binding"/>
    <property type="evidence" value="ECO:0007669"/>
    <property type="project" value="InterPro"/>
</dbReference>
<evidence type="ECO:0000256" key="12">
    <source>
        <dbReference type="ARBA" id="ARBA00023136"/>
    </source>
</evidence>
<evidence type="ECO:0000256" key="13">
    <source>
        <dbReference type="ARBA" id="ARBA00023180"/>
    </source>
</evidence>
<dbReference type="InterPro" id="IPR036396">
    <property type="entry name" value="Cyt_P450_sf"/>
</dbReference>
<dbReference type="InterPro" id="IPR002401">
    <property type="entry name" value="Cyt_P450_E_grp-I"/>
</dbReference>
<evidence type="ECO:0000313" key="16">
    <source>
        <dbReference type="EMBL" id="KTB42726.1"/>
    </source>
</evidence>
<evidence type="ECO:0000256" key="15">
    <source>
        <dbReference type="RuleBase" id="RU000461"/>
    </source>
</evidence>
<evidence type="ECO:0000256" key="10">
    <source>
        <dbReference type="ARBA" id="ARBA00023004"/>
    </source>
</evidence>
<dbReference type="eggNOG" id="KOG0156">
    <property type="taxonomic scope" value="Eukaryota"/>
</dbReference>
<comment type="pathway">
    <text evidence="3">Secondary metabolite biosynthesis.</text>
</comment>
<dbReference type="GO" id="GO:0004497">
    <property type="term" value="F:monooxygenase activity"/>
    <property type="evidence" value="ECO:0007669"/>
    <property type="project" value="UniProtKB-KW"/>
</dbReference>
<evidence type="ECO:0000256" key="8">
    <source>
        <dbReference type="ARBA" id="ARBA00022989"/>
    </source>
</evidence>
<dbReference type="Proteomes" id="UP000054988">
    <property type="component" value="Unassembled WGS sequence"/>
</dbReference>
<dbReference type="SUPFAM" id="SSF48264">
    <property type="entry name" value="Cytochrome P450"/>
    <property type="match status" value="1"/>
</dbReference>
<evidence type="ECO:0000256" key="9">
    <source>
        <dbReference type="ARBA" id="ARBA00023002"/>
    </source>
</evidence>
<evidence type="ECO:0000256" key="14">
    <source>
        <dbReference type="PIRSR" id="PIRSR602401-1"/>
    </source>
</evidence>